<reference evidence="2 3" key="1">
    <citation type="submission" date="2020-08" db="EMBL/GenBank/DDBJ databases">
        <title>Genomic Encyclopedia of Type Strains, Phase IV (KMG-IV): sequencing the most valuable type-strain genomes for metagenomic binning, comparative biology and taxonomic classification.</title>
        <authorList>
            <person name="Goeker M."/>
        </authorList>
    </citation>
    <scope>NUCLEOTIDE SEQUENCE [LARGE SCALE GENOMIC DNA]</scope>
    <source>
        <strain evidence="2 3">DSM 21769</strain>
    </source>
</reference>
<proteinExistence type="predicted"/>
<feature type="transmembrane region" description="Helical" evidence="1">
    <location>
        <begin position="26"/>
        <end position="46"/>
    </location>
</feature>
<dbReference type="AlphaFoldDB" id="A0A841PV27"/>
<comment type="caution">
    <text evidence="2">The sequence shown here is derived from an EMBL/GenBank/DDBJ whole genome shotgun (WGS) entry which is preliminary data.</text>
</comment>
<name>A0A841PV27_9BACL</name>
<evidence type="ECO:0000313" key="3">
    <source>
        <dbReference type="Proteomes" id="UP000568839"/>
    </source>
</evidence>
<dbReference type="RefSeq" id="WP_184405043.1">
    <property type="nucleotide sequence ID" value="NZ_JACHHJ010000004.1"/>
</dbReference>
<keyword evidence="3" id="KW-1185">Reference proteome</keyword>
<keyword evidence="1" id="KW-0472">Membrane</keyword>
<organism evidence="2 3">
    <name type="scientific">Geomicrobium halophilum</name>
    <dbReference type="NCBI Taxonomy" id="549000"/>
    <lineage>
        <taxon>Bacteria</taxon>
        <taxon>Bacillati</taxon>
        <taxon>Bacillota</taxon>
        <taxon>Bacilli</taxon>
        <taxon>Bacillales</taxon>
        <taxon>Geomicrobium</taxon>
    </lineage>
</organism>
<gene>
    <name evidence="2" type="ORF">HNR44_002986</name>
</gene>
<keyword evidence="1" id="KW-1133">Transmembrane helix</keyword>
<dbReference type="Proteomes" id="UP000568839">
    <property type="component" value="Unassembled WGS sequence"/>
</dbReference>
<sequence>MQDGYDPLRGQENEQHKKKLRKRMSIIFFSVLSIAILILVLSYIFGFDVQWLSDLLDRLSFDT</sequence>
<dbReference type="EMBL" id="JACHHJ010000004">
    <property type="protein sequence ID" value="MBB6450996.1"/>
    <property type="molecule type" value="Genomic_DNA"/>
</dbReference>
<evidence type="ECO:0000313" key="2">
    <source>
        <dbReference type="EMBL" id="MBB6450996.1"/>
    </source>
</evidence>
<protein>
    <submittedName>
        <fullName evidence="2">Amino acid transporter</fullName>
    </submittedName>
</protein>
<keyword evidence="1" id="KW-0812">Transmembrane</keyword>
<evidence type="ECO:0000256" key="1">
    <source>
        <dbReference type="SAM" id="Phobius"/>
    </source>
</evidence>
<accession>A0A841PV27</accession>